<dbReference type="EMBL" id="QYBB01000049">
    <property type="protein sequence ID" value="RYC29524.1"/>
    <property type="molecule type" value="Genomic_DNA"/>
</dbReference>
<evidence type="ECO:0000256" key="5">
    <source>
        <dbReference type="SAM" id="Phobius"/>
    </source>
</evidence>
<dbReference type="PANTHER" id="PTHR32322">
    <property type="entry name" value="INNER MEMBRANE TRANSPORTER"/>
    <property type="match status" value="1"/>
</dbReference>
<reference evidence="7 8" key="2">
    <citation type="submission" date="2019-02" db="EMBL/GenBank/DDBJ databases">
        <title>'Lichenibacterium ramalinii' gen. nov. sp. nov., 'Lichenibacterium minor' gen. nov. sp. nov.</title>
        <authorList>
            <person name="Pankratov T."/>
        </authorList>
    </citation>
    <scope>NUCLEOTIDE SEQUENCE [LARGE SCALE GENOMIC DNA]</scope>
    <source>
        <strain evidence="7 8">RmlP026</strain>
    </source>
</reference>
<accession>A0A4V1RU10</accession>
<sequence length="299" mass="30719">MGGAEWGLLVALALLWAGSFFFYKLLVAVLPPFTIVFARVAIAAAVLNLVVVLRGARLPVGAGLWARFAVLGLLNNAVPFSLIVFGETRLSSGVASILIATTPMFTILAARVVSRDETLGAGKLAGLALGICGVGALVGPAALEGLGRGDAWAHWAVLAAALSYGCAGVFGRRFRALPPLTVACAQLSSSAVLMLPIMILADRPWTLRMPGAGSWAALLGLSLFSTALAYILFFRILARAGATAVSLVTLLVPVGAVLLGTVFLEERVGASGWAGMALVGLGLLVLDGRAFRGLAGRIG</sequence>
<feature type="transmembrane region" description="Helical" evidence="5">
    <location>
        <begin position="7"/>
        <end position="27"/>
    </location>
</feature>
<comment type="caution">
    <text evidence="7">The sequence shown here is derived from an EMBL/GenBank/DDBJ whole genome shotgun (WGS) entry which is preliminary data.</text>
</comment>
<feature type="transmembrane region" description="Helical" evidence="5">
    <location>
        <begin position="124"/>
        <end position="146"/>
    </location>
</feature>
<dbReference type="Proteomes" id="UP000290759">
    <property type="component" value="Unassembled WGS sequence"/>
</dbReference>
<evidence type="ECO:0000256" key="4">
    <source>
        <dbReference type="ARBA" id="ARBA00023136"/>
    </source>
</evidence>
<feature type="transmembrane region" description="Helical" evidence="5">
    <location>
        <begin position="92"/>
        <end position="112"/>
    </location>
</feature>
<dbReference type="InterPro" id="IPR000620">
    <property type="entry name" value="EamA_dom"/>
</dbReference>
<evidence type="ECO:0000259" key="6">
    <source>
        <dbReference type="Pfam" id="PF00892"/>
    </source>
</evidence>
<protein>
    <submittedName>
        <fullName evidence="7">DMT family transporter</fullName>
    </submittedName>
</protein>
<feature type="domain" description="EamA" evidence="6">
    <location>
        <begin position="8"/>
        <end position="135"/>
    </location>
</feature>
<feature type="domain" description="EamA" evidence="6">
    <location>
        <begin position="152"/>
        <end position="285"/>
    </location>
</feature>
<dbReference type="InterPro" id="IPR050638">
    <property type="entry name" value="AA-Vitamin_Transporters"/>
</dbReference>
<comment type="subcellular location">
    <subcellularLocation>
        <location evidence="1">Membrane</location>
        <topology evidence="1">Multi-pass membrane protein</topology>
    </subcellularLocation>
</comment>
<keyword evidence="8" id="KW-1185">Reference proteome</keyword>
<reference evidence="7 8" key="1">
    <citation type="submission" date="2018-12" db="EMBL/GenBank/DDBJ databases">
        <authorList>
            <person name="Grouzdev D.S."/>
            <person name="Krutkina M.S."/>
        </authorList>
    </citation>
    <scope>NUCLEOTIDE SEQUENCE [LARGE SCALE GENOMIC DNA]</scope>
    <source>
        <strain evidence="7 8">RmlP026</strain>
    </source>
</reference>
<dbReference type="InterPro" id="IPR037185">
    <property type="entry name" value="EmrE-like"/>
</dbReference>
<dbReference type="SUPFAM" id="SSF103481">
    <property type="entry name" value="Multidrug resistance efflux transporter EmrE"/>
    <property type="match status" value="2"/>
</dbReference>
<dbReference type="OrthoDB" id="9810556at2"/>
<feature type="transmembrane region" description="Helical" evidence="5">
    <location>
        <begin position="33"/>
        <end position="53"/>
    </location>
</feature>
<dbReference type="PANTHER" id="PTHR32322:SF9">
    <property type="entry name" value="AMINO-ACID METABOLITE EFFLUX PUMP-RELATED"/>
    <property type="match status" value="1"/>
</dbReference>
<organism evidence="7 8">
    <name type="scientific">Lichenibacterium minor</name>
    <dbReference type="NCBI Taxonomy" id="2316528"/>
    <lineage>
        <taxon>Bacteria</taxon>
        <taxon>Pseudomonadati</taxon>
        <taxon>Pseudomonadota</taxon>
        <taxon>Alphaproteobacteria</taxon>
        <taxon>Hyphomicrobiales</taxon>
        <taxon>Lichenihabitantaceae</taxon>
        <taxon>Lichenibacterium</taxon>
    </lineage>
</organism>
<gene>
    <name evidence="7" type="ORF">D3273_23545</name>
</gene>
<keyword evidence="2 5" id="KW-0812">Transmembrane</keyword>
<dbReference type="Pfam" id="PF00892">
    <property type="entry name" value="EamA"/>
    <property type="match status" value="2"/>
</dbReference>
<evidence type="ECO:0000256" key="2">
    <source>
        <dbReference type="ARBA" id="ARBA00022692"/>
    </source>
</evidence>
<keyword evidence="3 5" id="KW-1133">Transmembrane helix</keyword>
<feature type="transmembrane region" description="Helical" evidence="5">
    <location>
        <begin position="213"/>
        <end position="233"/>
    </location>
</feature>
<evidence type="ECO:0000256" key="1">
    <source>
        <dbReference type="ARBA" id="ARBA00004141"/>
    </source>
</evidence>
<feature type="transmembrane region" description="Helical" evidence="5">
    <location>
        <begin position="65"/>
        <end position="86"/>
    </location>
</feature>
<feature type="transmembrane region" description="Helical" evidence="5">
    <location>
        <begin position="152"/>
        <end position="170"/>
    </location>
</feature>
<feature type="transmembrane region" description="Helical" evidence="5">
    <location>
        <begin position="270"/>
        <end position="288"/>
    </location>
</feature>
<proteinExistence type="predicted"/>
<feature type="transmembrane region" description="Helical" evidence="5">
    <location>
        <begin position="245"/>
        <end position="264"/>
    </location>
</feature>
<evidence type="ECO:0000256" key="3">
    <source>
        <dbReference type="ARBA" id="ARBA00022989"/>
    </source>
</evidence>
<name>A0A4V1RU10_9HYPH</name>
<keyword evidence="4 5" id="KW-0472">Membrane</keyword>
<evidence type="ECO:0000313" key="7">
    <source>
        <dbReference type="EMBL" id="RYC29524.1"/>
    </source>
</evidence>
<feature type="transmembrane region" description="Helical" evidence="5">
    <location>
        <begin position="182"/>
        <end position="201"/>
    </location>
</feature>
<dbReference type="GO" id="GO:0016020">
    <property type="term" value="C:membrane"/>
    <property type="evidence" value="ECO:0007669"/>
    <property type="project" value="UniProtKB-SubCell"/>
</dbReference>
<dbReference type="AlphaFoldDB" id="A0A4V1RU10"/>
<evidence type="ECO:0000313" key="8">
    <source>
        <dbReference type="Proteomes" id="UP000290759"/>
    </source>
</evidence>